<gene>
    <name evidence="2" type="ORF">L21SP5_03530</name>
</gene>
<organism evidence="2 3">
    <name type="scientific">Salinivirga cyanobacteriivorans</name>
    <dbReference type="NCBI Taxonomy" id="1307839"/>
    <lineage>
        <taxon>Bacteria</taxon>
        <taxon>Pseudomonadati</taxon>
        <taxon>Bacteroidota</taxon>
        <taxon>Bacteroidia</taxon>
        <taxon>Bacteroidales</taxon>
        <taxon>Salinivirgaceae</taxon>
        <taxon>Salinivirga</taxon>
    </lineage>
</organism>
<dbReference type="Proteomes" id="UP000064893">
    <property type="component" value="Chromosome"/>
</dbReference>
<dbReference type="KEGG" id="blq:L21SP5_03530"/>
<keyword evidence="3" id="KW-1185">Reference proteome</keyword>
<dbReference type="STRING" id="1307839.L21SP5_03530"/>
<dbReference type="Pfam" id="PF13689">
    <property type="entry name" value="DUF4154"/>
    <property type="match status" value="1"/>
</dbReference>
<evidence type="ECO:0000256" key="1">
    <source>
        <dbReference type="SAM" id="SignalP"/>
    </source>
</evidence>
<dbReference type="RefSeq" id="WP_057954458.1">
    <property type="nucleotide sequence ID" value="NZ_CP013118.1"/>
</dbReference>
<dbReference type="OrthoDB" id="1342147at2"/>
<name>A0A0S2I4F9_9BACT</name>
<evidence type="ECO:0000313" key="2">
    <source>
        <dbReference type="EMBL" id="ALO17138.1"/>
    </source>
</evidence>
<dbReference type="EMBL" id="CP013118">
    <property type="protein sequence ID" value="ALO17138.1"/>
    <property type="molecule type" value="Genomic_DNA"/>
</dbReference>
<accession>A0A0S2I4F9</accession>
<proteinExistence type="predicted"/>
<protein>
    <recommendedName>
        <fullName evidence="4">DUF4154 domain-containing protein</fullName>
    </recommendedName>
</protein>
<feature type="chain" id="PRO_5006599617" description="DUF4154 domain-containing protein" evidence="1">
    <location>
        <begin position="23"/>
        <end position="183"/>
    </location>
</feature>
<keyword evidence="1" id="KW-0732">Signal</keyword>
<reference evidence="2 3" key="1">
    <citation type="submission" date="2015-11" db="EMBL/GenBank/DDBJ databases">
        <title>Description and complete genome sequence of a novel strain predominating in hypersaline microbial mats and representing a new family of the Bacteriodetes phylum.</title>
        <authorList>
            <person name="Spring S."/>
            <person name="Bunk B."/>
            <person name="Sproer C."/>
            <person name="Klenk H.-P."/>
        </authorList>
    </citation>
    <scope>NUCLEOTIDE SEQUENCE [LARGE SCALE GENOMIC DNA]</scope>
    <source>
        <strain evidence="2 3">L21-Spi-D4</strain>
    </source>
</reference>
<evidence type="ECO:0008006" key="4">
    <source>
        <dbReference type="Google" id="ProtNLM"/>
    </source>
</evidence>
<dbReference type="AlphaFoldDB" id="A0A0S2I4F9"/>
<sequence length="183" mass="21123" precursor="true">MKNRIIHIWLIILVFTAVSAKAQQFTEYEVKAAYIFNFTKFIKWPASSFDNSTSPYVLGIYGNDPFGSVIKKIIGTRQSNDRKWIVKYYSRPEQIKQCHILFITDINQSELRSLIMHLENKPILTVGDEIDKFSQQGGIINFTPKKSPKRFEINNKAAKNARLSISSKLLMLSKIITTDEIKF</sequence>
<dbReference type="InterPro" id="IPR025293">
    <property type="entry name" value="YfiR/HmsC-like"/>
</dbReference>
<evidence type="ECO:0000313" key="3">
    <source>
        <dbReference type="Proteomes" id="UP000064893"/>
    </source>
</evidence>
<feature type="signal peptide" evidence="1">
    <location>
        <begin position="1"/>
        <end position="22"/>
    </location>
</feature>